<dbReference type="HAMAP" id="MF_00243">
    <property type="entry name" value="NMN_adenylyltr"/>
    <property type="match status" value="1"/>
</dbReference>
<dbReference type="GO" id="GO:0009435">
    <property type="term" value="P:NAD+ biosynthetic process"/>
    <property type="evidence" value="ECO:0007669"/>
    <property type="project" value="UniProtKB-UniRule"/>
</dbReference>
<evidence type="ECO:0000259" key="5">
    <source>
        <dbReference type="Pfam" id="PF01467"/>
    </source>
</evidence>
<name>D9PZV7_ACIS3</name>
<evidence type="ECO:0000256" key="1">
    <source>
        <dbReference type="ARBA" id="ARBA00010124"/>
    </source>
</evidence>
<dbReference type="AlphaFoldDB" id="D9PZV7"/>
<dbReference type="EMBL" id="CP001742">
    <property type="protein sequence ID" value="ADL18595.1"/>
    <property type="molecule type" value="Genomic_DNA"/>
</dbReference>
<keyword evidence="4" id="KW-0662">Pyridine nucleotide biosynthesis</keyword>
<dbReference type="Pfam" id="PF01467">
    <property type="entry name" value="CTP_transf_like"/>
    <property type="match status" value="1"/>
</dbReference>
<evidence type="ECO:0000313" key="7">
    <source>
        <dbReference type="Proteomes" id="UP000000346"/>
    </source>
</evidence>
<dbReference type="GO" id="GO:0000309">
    <property type="term" value="F:nicotinamide-nucleotide adenylyltransferase activity"/>
    <property type="evidence" value="ECO:0007669"/>
    <property type="project" value="UniProtKB-UniRule"/>
</dbReference>
<keyword evidence="3 4" id="KW-0548">Nucleotidyltransferase</keyword>
<gene>
    <name evidence="6" type="ordered locus">ASAC_0188</name>
</gene>
<dbReference type="InterPro" id="IPR004821">
    <property type="entry name" value="Cyt_trans-like"/>
</dbReference>
<evidence type="ECO:0000256" key="4">
    <source>
        <dbReference type="HAMAP-Rule" id="MF_00243"/>
    </source>
</evidence>
<dbReference type="NCBIfam" id="NF002243">
    <property type="entry name" value="PRK01153.1"/>
    <property type="match status" value="1"/>
</dbReference>
<dbReference type="InterPro" id="IPR006418">
    <property type="entry name" value="NMN_Atrans_arc"/>
</dbReference>
<dbReference type="InterPro" id="IPR014729">
    <property type="entry name" value="Rossmann-like_a/b/a_fold"/>
</dbReference>
<dbReference type="KEGG" id="asc:ASAC_0188"/>
<organism evidence="6 7">
    <name type="scientific">Acidilobus saccharovorans (strain DSM 16705 / JCM 18335 / VKM B-2471 / 345-15)</name>
    <dbReference type="NCBI Taxonomy" id="666510"/>
    <lineage>
        <taxon>Archaea</taxon>
        <taxon>Thermoproteota</taxon>
        <taxon>Thermoprotei</taxon>
        <taxon>Acidilobales</taxon>
        <taxon>Acidilobaceae</taxon>
        <taxon>Acidilobus</taxon>
    </lineage>
</organism>
<evidence type="ECO:0000256" key="2">
    <source>
        <dbReference type="ARBA" id="ARBA00022679"/>
    </source>
</evidence>
<evidence type="ECO:0000313" key="6">
    <source>
        <dbReference type="EMBL" id="ADL18595.1"/>
    </source>
</evidence>
<dbReference type="RefSeq" id="WP_013266107.1">
    <property type="nucleotide sequence ID" value="NC_014374.1"/>
</dbReference>
<dbReference type="STRING" id="666510.ASAC_0188"/>
<keyword evidence="4" id="KW-0067">ATP-binding</keyword>
<keyword evidence="7" id="KW-1185">Reference proteome</keyword>
<sequence length="177" mass="19824">MKQFKRLVFPGRFQPPHLGHISAIKYALELADELIVIIGSAQDSFSLKNPLTAGERLQLLRTVLAHELGDDYCKRVSIIPVTDIEMNKVWVQYLRMLLGEFDGVVSGNPLVLQLFRDAGLAAVEQPMFNRSECSGTRIRELILQGSSTWASCVPPYLLPELERLNFVGRLRSLASEG</sequence>
<comment type="pathway">
    <text evidence="4">Cofactor biosynthesis; NAD(+) biosynthesis; NAD(+) from nicotinamide D-ribonucleotide: step 1/1.</text>
</comment>
<reference evidence="6 7" key="1">
    <citation type="journal article" date="2010" name="Appl. Environ. Microbiol.">
        <title>The genome sequence of the crenarchaeon Acidilobus saccharovorans supports a new order, Acidilobales, and suggests an important ecological role in terrestrial acidic hot springs.</title>
        <authorList>
            <person name="Mardanov A.V."/>
            <person name="Svetlitchnyi V.A."/>
            <person name="Beletsky A.V."/>
            <person name="Prokofeva M.I."/>
            <person name="Bonch-Osmolovskaya E.A."/>
            <person name="Ravin N.V."/>
            <person name="Skryabin K.G."/>
        </authorList>
    </citation>
    <scope>NUCLEOTIDE SEQUENCE [LARGE SCALE GENOMIC DNA]</scope>
    <source>
        <strain evidence="7">DSM 16705 / JCM 18335 / VKM B-2471 / 345-15</strain>
    </source>
</reference>
<keyword evidence="4" id="KW-0963">Cytoplasm</keyword>
<dbReference type="PANTHER" id="PTHR21342">
    <property type="entry name" value="PHOSPHOPANTETHEINE ADENYLYLTRANSFERASE"/>
    <property type="match status" value="1"/>
</dbReference>
<evidence type="ECO:0000256" key="3">
    <source>
        <dbReference type="ARBA" id="ARBA00022695"/>
    </source>
</evidence>
<keyword evidence="4" id="KW-0520">NAD</keyword>
<dbReference type="GO" id="GO:0005524">
    <property type="term" value="F:ATP binding"/>
    <property type="evidence" value="ECO:0007669"/>
    <property type="project" value="UniProtKB-KW"/>
</dbReference>
<protein>
    <recommendedName>
        <fullName evidence="4">Nicotinamide-nucleotide adenylyltransferase</fullName>
        <ecNumber evidence="4">2.7.7.1</ecNumber>
    </recommendedName>
    <alternativeName>
        <fullName evidence="4">NAD(+) diphosphorylase</fullName>
    </alternativeName>
    <alternativeName>
        <fullName evidence="4">NAD(+) pyrophosphorylase</fullName>
    </alternativeName>
    <alternativeName>
        <fullName evidence="4">NMN adenylyltransferase</fullName>
    </alternativeName>
</protein>
<proteinExistence type="inferred from homology"/>
<dbReference type="Proteomes" id="UP000000346">
    <property type="component" value="Chromosome"/>
</dbReference>
<dbReference type="GeneID" id="9498405"/>
<dbReference type="Gene3D" id="3.40.50.620">
    <property type="entry name" value="HUPs"/>
    <property type="match status" value="1"/>
</dbReference>
<dbReference type="EC" id="2.7.7.1" evidence="4"/>
<dbReference type="InParanoid" id="D9PZV7"/>
<feature type="domain" description="Cytidyltransferase-like" evidence="5">
    <location>
        <begin position="8"/>
        <end position="140"/>
    </location>
</feature>
<dbReference type="OrthoDB" id="264480at2157"/>
<dbReference type="eggNOG" id="arCOG00972">
    <property type="taxonomic scope" value="Archaea"/>
</dbReference>
<accession>D9PZV7</accession>
<dbReference type="NCBIfam" id="TIGR00125">
    <property type="entry name" value="cyt_tran_rel"/>
    <property type="match status" value="1"/>
</dbReference>
<comment type="similarity">
    <text evidence="1 4">Belongs to the archaeal NMN adenylyltransferase family.</text>
</comment>
<dbReference type="PANTHER" id="PTHR21342:SF0">
    <property type="entry name" value="BIFUNCTIONAL NMN ADENYLYLTRANSFERASE_NUDIX HYDROLASE"/>
    <property type="match status" value="1"/>
</dbReference>
<keyword evidence="4" id="KW-0547">Nucleotide-binding</keyword>
<keyword evidence="2 4" id="KW-0808">Transferase</keyword>
<dbReference type="GO" id="GO:0005737">
    <property type="term" value="C:cytoplasm"/>
    <property type="evidence" value="ECO:0007669"/>
    <property type="project" value="UniProtKB-SubCell"/>
</dbReference>
<comment type="subcellular location">
    <subcellularLocation>
        <location evidence="4">Cytoplasm</location>
    </subcellularLocation>
</comment>
<comment type="catalytic activity">
    <reaction evidence="4">
        <text>beta-nicotinamide D-ribonucleotide + ATP + H(+) = diphosphate + NAD(+)</text>
        <dbReference type="Rhea" id="RHEA:21360"/>
        <dbReference type="ChEBI" id="CHEBI:14649"/>
        <dbReference type="ChEBI" id="CHEBI:15378"/>
        <dbReference type="ChEBI" id="CHEBI:30616"/>
        <dbReference type="ChEBI" id="CHEBI:33019"/>
        <dbReference type="ChEBI" id="CHEBI:57540"/>
        <dbReference type="EC" id="2.7.7.1"/>
    </reaction>
</comment>
<dbReference type="SUPFAM" id="SSF52374">
    <property type="entry name" value="Nucleotidylyl transferase"/>
    <property type="match status" value="1"/>
</dbReference>
<dbReference type="HOGENOM" id="CLU_108783_0_0_2"/>
<dbReference type="UniPathway" id="UPA00253">
    <property type="reaction ID" value="UER00600"/>
</dbReference>